<dbReference type="InterPro" id="IPR020630">
    <property type="entry name" value="THF_DH/CycHdrlase_cat_dom"/>
</dbReference>
<dbReference type="Gene3D" id="3.40.50.720">
    <property type="entry name" value="NAD(P)-binding Rossmann-like Domain"/>
    <property type="match status" value="1"/>
</dbReference>
<dbReference type="InterPro" id="IPR000672">
    <property type="entry name" value="THF_DH/CycHdrlase"/>
</dbReference>
<evidence type="ECO:0000256" key="3">
    <source>
        <dbReference type="ARBA" id="ARBA00022755"/>
    </source>
</evidence>
<gene>
    <name evidence="11" type="ORF">FBF37_03080</name>
</gene>
<evidence type="ECO:0000256" key="4">
    <source>
        <dbReference type="ARBA" id="ARBA00022801"/>
    </source>
</evidence>
<dbReference type="SUPFAM" id="SSF51735">
    <property type="entry name" value="NAD(P)-binding Rossmann-fold domains"/>
    <property type="match status" value="1"/>
</dbReference>
<dbReference type="PRINTS" id="PR00085">
    <property type="entry name" value="THFDHDRGNASE"/>
</dbReference>
<dbReference type="Proteomes" id="UP000310639">
    <property type="component" value="Chromosome"/>
</dbReference>
<keyword evidence="7" id="KW-0486">Methionine biosynthesis</keyword>
<evidence type="ECO:0000313" key="11">
    <source>
        <dbReference type="EMBL" id="QCT42433.1"/>
    </source>
</evidence>
<dbReference type="GO" id="GO:0004477">
    <property type="term" value="F:methenyltetrahydrofolate cyclohydrolase activity"/>
    <property type="evidence" value="ECO:0007669"/>
    <property type="project" value="TreeGrafter"/>
</dbReference>
<evidence type="ECO:0000256" key="2">
    <source>
        <dbReference type="ARBA" id="ARBA00022563"/>
    </source>
</evidence>
<dbReference type="GO" id="GO:0004488">
    <property type="term" value="F:methylenetetrahydrofolate dehydrogenase (NADP+) activity"/>
    <property type="evidence" value="ECO:0007669"/>
    <property type="project" value="InterPro"/>
</dbReference>
<dbReference type="EMBL" id="CP040004">
    <property type="protein sequence ID" value="QCT42433.1"/>
    <property type="molecule type" value="Genomic_DNA"/>
</dbReference>
<keyword evidence="8" id="KW-0511">Multifunctional enzyme</keyword>
<dbReference type="GO" id="GO:0005829">
    <property type="term" value="C:cytosol"/>
    <property type="evidence" value="ECO:0007669"/>
    <property type="project" value="TreeGrafter"/>
</dbReference>
<dbReference type="PANTHER" id="PTHR48099">
    <property type="entry name" value="C-1-TETRAHYDROFOLATE SYNTHASE, CYTOPLASMIC-RELATED"/>
    <property type="match status" value="1"/>
</dbReference>
<keyword evidence="2" id="KW-0554">One-carbon metabolism</keyword>
<keyword evidence="6" id="KW-0560">Oxidoreductase</keyword>
<dbReference type="InterPro" id="IPR046346">
    <property type="entry name" value="Aminoacid_DH-like_N_sf"/>
</dbReference>
<feature type="domain" description="Tetrahydrofolate dehydrogenase/cyclohydrolase catalytic" evidence="9">
    <location>
        <begin position="7"/>
        <end position="116"/>
    </location>
</feature>
<dbReference type="Pfam" id="PF02882">
    <property type="entry name" value="THF_DHG_CYH_C"/>
    <property type="match status" value="1"/>
</dbReference>
<reference evidence="11 12" key="1">
    <citation type="submission" date="2019-04" db="EMBL/GenBank/DDBJ databases">
        <title>Saccharibacteria TM7 genomes.</title>
        <authorList>
            <person name="Bor B."/>
            <person name="He X."/>
            <person name="Chen T."/>
            <person name="Dewhirst F.E."/>
        </authorList>
    </citation>
    <scope>NUCLEOTIDE SEQUENCE [LARGE SCALE GENOMIC DNA]</scope>
    <source>
        <strain evidence="11 12">BB001</strain>
    </source>
</reference>
<dbReference type="GO" id="GO:0009086">
    <property type="term" value="P:methionine biosynthetic process"/>
    <property type="evidence" value="ECO:0007669"/>
    <property type="project" value="UniProtKB-KW"/>
</dbReference>
<dbReference type="OrthoDB" id="9803580at2"/>
<evidence type="ECO:0000259" key="9">
    <source>
        <dbReference type="Pfam" id="PF00763"/>
    </source>
</evidence>
<feature type="domain" description="Tetrahydrofolate dehydrogenase/cyclohydrolase NAD(P)-binding" evidence="10">
    <location>
        <begin position="127"/>
        <end position="262"/>
    </location>
</feature>
<sequence>MIEMKILTGTDLASFIKERQAKQVRALRQAWHIQPRLAIVTNTDNPVIETYMRLKHNYGADILIDTEIHHVEDVLETVQQLNVREDVQGIIVQLPLKDPTQTDEVLAAVAPEKDVDGLNPRSSFEAATPTAINWLLSGHGIDLSKKRIAVVGHGRLVGAPLVDMWRRSGLEPVVFDMGDDLARLVNFEVIVTATGSPGVISSDMVQPGAIVVDAGTASDKGKIVGDVAKEVRDRQDVSITPEKGGVGPLTVAALFDNLINACLAIANRQKQ</sequence>
<evidence type="ECO:0000256" key="7">
    <source>
        <dbReference type="ARBA" id="ARBA00023167"/>
    </source>
</evidence>
<dbReference type="Pfam" id="PF00763">
    <property type="entry name" value="THF_DHG_CYH"/>
    <property type="match status" value="1"/>
</dbReference>
<organism evidence="11 12">
    <name type="scientific">Candidatus Nanosynbacter featherlites</name>
    <dbReference type="NCBI Taxonomy" id="2572088"/>
    <lineage>
        <taxon>Bacteria</taxon>
        <taxon>Candidatus Saccharimonadota</taxon>
        <taxon>Candidatus Saccharimonadia</taxon>
        <taxon>Candidatus Nanosynbacterales</taxon>
        <taxon>Candidatus Nanosynbacteraceae</taxon>
        <taxon>Candidatus Nanosynbacter</taxon>
    </lineage>
</organism>
<evidence type="ECO:0000256" key="8">
    <source>
        <dbReference type="ARBA" id="ARBA00023268"/>
    </source>
</evidence>
<evidence type="ECO:0000256" key="1">
    <source>
        <dbReference type="ARBA" id="ARBA00004777"/>
    </source>
</evidence>
<dbReference type="GO" id="GO:0006164">
    <property type="term" value="P:purine nucleotide biosynthetic process"/>
    <property type="evidence" value="ECO:0007669"/>
    <property type="project" value="UniProtKB-KW"/>
</dbReference>
<protein>
    <submittedName>
        <fullName evidence="11">Bifunctional 5,10-methylenetetrahydrofolate dehydrogenase/5,10-methenyltetrahydrofolate cyclohydrolase</fullName>
    </submittedName>
</protein>
<comment type="pathway">
    <text evidence="1">One-carbon metabolism; tetrahydrofolate interconversion.</text>
</comment>
<evidence type="ECO:0000256" key="6">
    <source>
        <dbReference type="ARBA" id="ARBA00023002"/>
    </source>
</evidence>
<accession>A0A4P9A3N6</accession>
<keyword evidence="4 11" id="KW-0378">Hydrolase</keyword>
<dbReference type="InterPro" id="IPR036291">
    <property type="entry name" value="NAD(P)-bd_dom_sf"/>
</dbReference>
<dbReference type="KEGG" id="nft:FBF37_03080"/>
<evidence type="ECO:0000259" key="10">
    <source>
        <dbReference type="Pfam" id="PF02882"/>
    </source>
</evidence>
<dbReference type="InterPro" id="IPR020631">
    <property type="entry name" value="THF_DH/CycHdrlase_NAD-bd_dom"/>
</dbReference>
<dbReference type="Gene3D" id="3.40.50.10860">
    <property type="entry name" value="Leucine Dehydrogenase, chain A, domain 1"/>
    <property type="match status" value="1"/>
</dbReference>
<dbReference type="GO" id="GO:0035999">
    <property type="term" value="P:tetrahydrofolate interconversion"/>
    <property type="evidence" value="ECO:0007669"/>
    <property type="project" value="TreeGrafter"/>
</dbReference>
<keyword evidence="5" id="KW-0521">NADP</keyword>
<dbReference type="SUPFAM" id="SSF53223">
    <property type="entry name" value="Aminoacid dehydrogenase-like, N-terminal domain"/>
    <property type="match status" value="1"/>
</dbReference>
<evidence type="ECO:0000256" key="5">
    <source>
        <dbReference type="ARBA" id="ARBA00022857"/>
    </source>
</evidence>
<keyword evidence="3" id="KW-0658">Purine biosynthesis</keyword>
<keyword evidence="12" id="KW-1185">Reference proteome</keyword>
<proteinExistence type="predicted"/>
<keyword evidence="7" id="KW-0028">Amino-acid biosynthesis</keyword>
<name>A0A4P9A3N6_9BACT</name>
<dbReference type="PANTHER" id="PTHR48099:SF5">
    <property type="entry name" value="C-1-TETRAHYDROFOLATE SYNTHASE, CYTOPLASMIC"/>
    <property type="match status" value="1"/>
</dbReference>
<evidence type="ECO:0000313" key="12">
    <source>
        <dbReference type="Proteomes" id="UP000310639"/>
    </source>
</evidence>
<dbReference type="AlphaFoldDB" id="A0A4P9A3N6"/>